<accession>A0ABR1IZJ0</accession>
<evidence type="ECO:0000313" key="2">
    <source>
        <dbReference type="EMBL" id="KAK7445424.1"/>
    </source>
</evidence>
<keyword evidence="3" id="KW-1185">Reference proteome</keyword>
<feature type="region of interest" description="Disordered" evidence="1">
    <location>
        <begin position="1"/>
        <end position="61"/>
    </location>
</feature>
<proteinExistence type="predicted"/>
<evidence type="ECO:0000256" key="1">
    <source>
        <dbReference type="SAM" id="MobiDB-lite"/>
    </source>
</evidence>
<organism evidence="2 3">
    <name type="scientific">Marasmiellus scandens</name>
    <dbReference type="NCBI Taxonomy" id="2682957"/>
    <lineage>
        <taxon>Eukaryota</taxon>
        <taxon>Fungi</taxon>
        <taxon>Dikarya</taxon>
        <taxon>Basidiomycota</taxon>
        <taxon>Agaricomycotina</taxon>
        <taxon>Agaricomycetes</taxon>
        <taxon>Agaricomycetidae</taxon>
        <taxon>Agaricales</taxon>
        <taxon>Marasmiineae</taxon>
        <taxon>Omphalotaceae</taxon>
        <taxon>Marasmiellus</taxon>
    </lineage>
</organism>
<comment type="caution">
    <text evidence="2">The sequence shown here is derived from an EMBL/GenBank/DDBJ whole genome shotgun (WGS) entry which is preliminary data.</text>
</comment>
<gene>
    <name evidence="2" type="ORF">VKT23_014841</name>
</gene>
<dbReference type="EMBL" id="JBANRG010000047">
    <property type="protein sequence ID" value="KAK7445424.1"/>
    <property type="molecule type" value="Genomic_DNA"/>
</dbReference>
<dbReference type="Proteomes" id="UP001498398">
    <property type="component" value="Unassembled WGS sequence"/>
</dbReference>
<protein>
    <submittedName>
        <fullName evidence="2">Uncharacterized protein</fullName>
    </submittedName>
</protein>
<feature type="compositionally biased region" description="Low complexity" evidence="1">
    <location>
        <begin position="37"/>
        <end position="48"/>
    </location>
</feature>
<evidence type="ECO:0000313" key="3">
    <source>
        <dbReference type="Proteomes" id="UP001498398"/>
    </source>
</evidence>
<reference evidence="2 3" key="1">
    <citation type="submission" date="2024-01" db="EMBL/GenBank/DDBJ databases">
        <title>A draft genome for the cacao thread blight pathogen Marasmiellus scandens.</title>
        <authorList>
            <person name="Baruah I.K."/>
            <person name="Leung J."/>
            <person name="Bukari Y."/>
            <person name="Amoako-Attah I."/>
            <person name="Meinhardt L.W."/>
            <person name="Bailey B.A."/>
            <person name="Cohen S.P."/>
        </authorList>
    </citation>
    <scope>NUCLEOTIDE SEQUENCE [LARGE SCALE GENOMIC DNA]</scope>
    <source>
        <strain evidence="2 3">GH-19</strain>
    </source>
</reference>
<name>A0ABR1IZJ0_9AGAR</name>
<sequence length="357" mass="40476">MSRTRSAYQISRPSPAPVAPRPGLNLSSRRQPPKSPGSPTSPDTSSYPALPSKNRPLTVSSSDQLRQICEESLKSTENLVLCFGGTSDFTEEQILKEVDALPWRRSIRVWKKSTGLFFEFMASTVHEYCAQKFSRFVEDVFMSAGNVDREELPFEPLGCRITHLHEENKTVPDQRKEPNQCWVPIDQNGVPLGVPSVIVEAGYSQTYSSLVEKKSWWLEHFHEVGALWQIVDCLMEPIQVRLVVLINIVYNDKDPSKSFIKIENWTRSNAPAHNLPLRSPHRPGTVRIHTVDIGKQDTNCTPYDIPTTYFYQGAAPLWLADKPVLQIPSSRLIRLKNSAFVLAEDFEAQRKERSVQS</sequence>